<dbReference type="EMBL" id="ADKM02000129">
    <property type="protein sequence ID" value="EGC01517.1"/>
    <property type="molecule type" value="Genomic_DNA"/>
</dbReference>
<proteinExistence type="predicted"/>
<dbReference type="Gene3D" id="3.40.50.10140">
    <property type="entry name" value="Toll/interleukin-1 receptor homology (TIR) domain"/>
    <property type="match status" value="1"/>
</dbReference>
<name>E9SGT1_RUMAL</name>
<dbReference type="SUPFAM" id="SSF52200">
    <property type="entry name" value="Toll/Interleukin receptor TIR domain"/>
    <property type="match status" value="1"/>
</dbReference>
<dbReference type="OrthoDB" id="4772211at2"/>
<reference evidence="1 2" key="1">
    <citation type="submission" date="2011-02" db="EMBL/GenBank/DDBJ databases">
        <authorList>
            <person name="Nelson K.E."/>
            <person name="Sutton G."/>
            <person name="Torralba M."/>
            <person name="Durkin S."/>
            <person name="Harkins D."/>
            <person name="Montgomery R."/>
            <person name="Ziemer C."/>
            <person name="Klaassens E."/>
            <person name="Ocuiv P."/>
            <person name="Morrison M."/>
        </authorList>
    </citation>
    <scope>NUCLEOTIDE SEQUENCE [LARGE SCALE GENOMIC DNA]</scope>
    <source>
        <strain evidence="1 2">8</strain>
    </source>
</reference>
<evidence type="ECO:0000313" key="1">
    <source>
        <dbReference type="EMBL" id="EGC01517.1"/>
    </source>
</evidence>
<dbReference type="AlphaFoldDB" id="E9SGT1"/>
<organism evidence="1 2">
    <name type="scientific">Ruminococcus albus 8</name>
    <dbReference type="NCBI Taxonomy" id="246199"/>
    <lineage>
        <taxon>Bacteria</taxon>
        <taxon>Bacillati</taxon>
        <taxon>Bacillota</taxon>
        <taxon>Clostridia</taxon>
        <taxon>Eubacteriales</taxon>
        <taxon>Oscillospiraceae</taxon>
        <taxon>Ruminococcus</taxon>
    </lineage>
</organism>
<sequence length="277" mass="32605">MISNQLSELNEIINVCKSLVERIKVNGTVRAKDSLYEKYKVLIRSFCEKYNLENSHSMRVGTIYDILVKYYWNSYSYSVSLKEANVLLKTLNELKQELRSDHYERIFISHREKDKEQVDALIELLYAIGIPRPLQNGDKTIFCSSHPAAYIENGQMIDNEIIKHFHCEQNVFFILWYTDNYFESQACLNEMGAVWVMNKQYQEILMPGFERNKIGGLLPKEKVSFYANNKFRLNTFKEQIEKMFSLQPVDTNAWEIARDKFIKTIEMQATEKNAILT</sequence>
<dbReference type="RefSeq" id="WP_002852687.1">
    <property type="nucleotide sequence ID" value="NZ_ADKM02000129.1"/>
</dbReference>
<dbReference type="InterPro" id="IPR035897">
    <property type="entry name" value="Toll_tir_struct_dom_sf"/>
</dbReference>
<comment type="caution">
    <text evidence="1">The sequence shown here is derived from an EMBL/GenBank/DDBJ whole genome shotgun (WGS) entry which is preliminary data.</text>
</comment>
<evidence type="ECO:0008006" key="3">
    <source>
        <dbReference type="Google" id="ProtNLM"/>
    </source>
</evidence>
<dbReference type="Proteomes" id="UP000004259">
    <property type="component" value="Unassembled WGS sequence"/>
</dbReference>
<keyword evidence="2" id="KW-1185">Reference proteome</keyword>
<evidence type="ECO:0000313" key="2">
    <source>
        <dbReference type="Proteomes" id="UP000004259"/>
    </source>
</evidence>
<protein>
    <recommendedName>
        <fullName evidence="3">TIR domain-containing protein</fullName>
    </recommendedName>
</protein>
<dbReference type="eggNOG" id="ENOG50306GH">
    <property type="taxonomic scope" value="Bacteria"/>
</dbReference>
<accession>E9SGT1</accession>
<gene>
    <name evidence="1" type="ORF">CUS_4642</name>
</gene>
<dbReference type="STRING" id="246199.CUS_4642"/>